<organism evidence="2 3">
    <name type="scientific">Pseudomarimonas arenosa</name>
    <dbReference type="NCBI Taxonomy" id="2774145"/>
    <lineage>
        <taxon>Bacteria</taxon>
        <taxon>Pseudomonadati</taxon>
        <taxon>Pseudomonadota</taxon>
        <taxon>Gammaproteobacteria</taxon>
        <taxon>Lysobacterales</taxon>
        <taxon>Lysobacteraceae</taxon>
        <taxon>Pseudomarimonas</taxon>
    </lineage>
</organism>
<keyword evidence="1" id="KW-1133">Transmembrane helix</keyword>
<comment type="caution">
    <text evidence="2">The sequence shown here is derived from an EMBL/GenBank/DDBJ whole genome shotgun (WGS) entry which is preliminary data.</text>
</comment>
<accession>A0AAW3ZHT8</accession>
<keyword evidence="3" id="KW-1185">Reference proteome</keyword>
<feature type="transmembrane region" description="Helical" evidence="1">
    <location>
        <begin position="70"/>
        <end position="88"/>
    </location>
</feature>
<name>A0AAW3ZHT8_9GAMM</name>
<keyword evidence="1" id="KW-0812">Transmembrane</keyword>
<proteinExistence type="predicted"/>
<evidence type="ECO:0000313" key="2">
    <source>
        <dbReference type="EMBL" id="MBD8525353.1"/>
    </source>
</evidence>
<dbReference type="RefSeq" id="WP_192028694.1">
    <property type="nucleotide sequence ID" value="NZ_JACYTR010000008.1"/>
</dbReference>
<feature type="transmembrane region" description="Helical" evidence="1">
    <location>
        <begin position="179"/>
        <end position="199"/>
    </location>
</feature>
<feature type="transmembrane region" description="Helical" evidence="1">
    <location>
        <begin position="140"/>
        <end position="167"/>
    </location>
</feature>
<dbReference type="EMBL" id="JACYTR010000008">
    <property type="protein sequence ID" value="MBD8525353.1"/>
    <property type="molecule type" value="Genomic_DNA"/>
</dbReference>
<keyword evidence="1" id="KW-0472">Membrane</keyword>
<gene>
    <name evidence="2" type="ORF">IFO71_06315</name>
</gene>
<dbReference type="AlphaFoldDB" id="A0AAW3ZHT8"/>
<reference evidence="2 3" key="1">
    <citation type="submission" date="2020-09" db="EMBL/GenBank/DDBJ databases">
        <title>Pseudoxanthomonas sp. CAU 1598 isolated from sand of Yaerae Beach.</title>
        <authorList>
            <person name="Kim W."/>
        </authorList>
    </citation>
    <scope>NUCLEOTIDE SEQUENCE [LARGE SCALE GENOMIC DNA]</scope>
    <source>
        <strain evidence="2 3">CAU 1598</strain>
    </source>
</reference>
<sequence length="216" mass="23829">MGRILNLRPITIGLLAGEGIGHGILLLAFWWGGLHYVVMSATIAVELVLVNIASAILWPARGLLKHSKGILIVSVLAAFLLMMTVLTFNAADGEPPLDDSLRPLFDGALFWPLLYLSAHLGVLMVLALRSSDPRLTWVSGALVQGAISFFQLFLMCGVAVFICRPLIDYLRDFDPTIPASPIIGSFAVIFRFAMTLWIVRWPEKDLERIARNPYVD</sequence>
<protein>
    <submittedName>
        <fullName evidence="2">Uncharacterized protein</fullName>
    </submittedName>
</protein>
<feature type="transmembrane region" description="Helical" evidence="1">
    <location>
        <begin position="12"/>
        <end position="31"/>
    </location>
</feature>
<evidence type="ECO:0000256" key="1">
    <source>
        <dbReference type="SAM" id="Phobius"/>
    </source>
</evidence>
<feature type="transmembrane region" description="Helical" evidence="1">
    <location>
        <begin position="108"/>
        <end position="128"/>
    </location>
</feature>
<evidence type="ECO:0000313" key="3">
    <source>
        <dbReference type="Proteomes" id="UP000613768"/>
    </source>
</evidence>
<dbReference type="Proteomes" id="UP000613768">
    <property type="component" value="Unassembled WGS sequence"/>
</dbReference>
<feature type="transmembrane region" description="Helical" evidence="1">
    <location>
        <begin position="37"/>
        <end position="58"/>
    </location>
</feature>